<evidence type="ECO:0000256" key="2">
    <source>
        <dbReference type="SAM" id="MobiDB-lite"/>
    </source>
</evidence>
<evidence type="ECO:0000313" key="4">
    <source>
        <dbReference type="EMBL" id="TCK24931.1"/>
    </source>
</evidence>
<evidence type="ECO:0000256" key="3">
    <source>
        <dbReference type="SAM" id="Phobius"/>
    </source>
</evidence>
<keyword evidence="1" id="KW-0175">Coiled coil</keyword>
<dbReference type="Proteomes" id="UP000295560">
    <property type="component" value="Unassembled WGS sequence"/>
</dbReference>
<reference evidence="4 5" key="1">
    <citation type="submission" date="2019-03" db="EMBL/GenBank/DDBJ databases">
        <title>Sequencing the genomes of 1000 actinobacteria strains.</title>
        <authorList>
            <person name="Klenk H.-P."/>
        </authorList>
    </citation>
    <scope>NUCLEOTIDE SEQUENCE [LARGE SCALE GENOMIC DNA]</scope>
    <source>
        <strain evidence="4 5">DSM 44969</strain>
    </source>
</reference>
<gene>
    <name evidence="4" type="ORF">EV378_0726</name>
</gene>
<feature type="coiled-coil region" evidence="1">
    <location>
        <begin position="29"/>
        <end position="56"/>
    </location>
</feature>
<feature type="transmembrane region" description="Helical" evidence="3">
    <location>
        <begin position="6"/>
        <end position="27"/>
    </location>
</feature>
<sequence length="191" mass="21079">MDLSDTVQIVIGVLAIVASVYVARVVYRLERRDKAAERAEQQARDQEAEIRRRSEVAAQESRVVRREQHGEDYRRAARALDSLQHVFDAVRRGPLNKAELRELGIDAALAEVKGISTRIDGLGETLGAVWSAGATVRTEFFPGAAEFRYALSADPSRQAETLLAQIHHAVRAGSPQPRSRGLAPSSSRERP</sequence>
<protein>
    <submittedName>
        <fullName evidence="4">Uncharacterized protein</fullName>
    </submittedName>
</protein>
<dbReference type="AlphaFoldDB" id="A0A4R1HU52"/>
<evidence type="ECO:0000256" key="1">
    <source>
        <dbReference type="SAM" id="Coils"/>
    </source>
</evidence>
<feature type="region of interest" description="Disordered" evidence="2">
    <location>
        <begin position="170"/>
        <end position="191"/>
    </location>
</feature>
<organism evidence="4 5">
    <name type="scientific">Pseudonocardia endophytica</name>
    <dbReference type="NCBI Taxonomy" id="401976"/>
    <lineage>
        <taxon>Bacteria</taxon>
        <taxon>Bacillati</taxon>
        <taxon>Actinomycetota</taxon>
        <taxon>Actinomycetes</taxon>
        <taxon>Pseudonocardiales</taxon>
        <taxon>Pseudonocardiaceae</taxon>
        <taxon>Pseudonocardia</taxon>
    </lineage>
</organism>
<evidence type="ECO:0000313" key="5">
    <source>
        <dbReference type="Proteomes" id="UP000295560"/>
    </source>
</evidence>
<dbReference type="RefSeq" id="WP_132421308.1">
    <property type="nucleotide sequence ID" value="NZ_SMFZ01000001.1"/>
</dbReference>
<accession>A0A4R1HU52</accession>
<keyword evidence="3" id="KW-1133">Transmembrane helix</keyword>
<proteinExistence type="predicted"/>
<keyword evidence="3" id="KW-0812">Transmembrane</keyword>
<name>A0A4R1HU52_PSEEN</name>
<keyword evidence="3" id="KW-0472">Membrane</keyword>
<dbReference type="EMBL" id="SMFZ01000001">
    <property type="protein sequence ID" value="TCK24931.1"/>
    <property type="molecule type" value="Genomic_DNA"/>
</dbReference>
<keyword evidence="5" id="KW-1185">Reference proteome</keyword>
<comment type="caution">
    <text evidence="4">The sequence shown here is derived from an EMBL/GenBank/DDBJ whole genome shotgun (WGS) entry which is preliminary data.</text>
</comment>